<name>A0AAD7UIY7_9STRA</name>
<keyword evidence="1" id="KW-0175">Coiled coil</keyword>
<evidence type="ECO:0000256" key="2">
    <source>
        <dbReference type="SAM" id="Phobius"/>
    </source>
</evidence>
<protein>
    <recommendedName>
        <fullName evidence="3">V-SNARE coiled-coil homology domain-containing protein</fullName>
    </recommendedName>
</protein>
<dbReference type="AlphaFoldDB" id="A0AAD7UIY7"/>
<dbReference type="Gene3D" id="1.20.5.110">
    <property type="match status" value="1"/>
</dbReference>
<dbReference type="InterPro" id="IPR042855">
    <property type="entry name" value="V_SNARE_CC"/>
</dbReference>
<proteinExistence type="predicted"/>
<organism evidence="4 5">
    <name type="scientific">Chrysophaeum taylorii</name>
    <dbReference type="NCBI Taxonomy" id="2483200"/>
    <lineage>
        <taxon>Eukaryota</taxon>
        <taxon>Sar</taxon>
        <taxon>Stramenopiles</taxon>
        <taxon>Ochrophyta</taxon>
        <taxon>Pelagophyceae</taxon>
        <taxon>Pelagomonadales</taxon>
        <taxon>Pelagomonadaceae</taxon>
        <taxon>Chrysophaeum</taxon>
    </lineage>
</organism>
<sequence>MAASSSEEPKTSYADEAKKVYERMRRRSGELGISGSAGKKGPCRVGFVGIARECRLLVWARDAEDDDPNAPVLSERFAALGRKIAARRDPPGWDDISDTGAFGGLRCISLPVCDLEGTTSYIVAFGTAYPLAKAQCLAERLALMLGPVVDQELSRATGGTSRRLAPDGSSALRELLEREIATANSRTTIDKIHNQVEEVRSIMEHNVEMILDRGEKLEDLEQKSDDLSKATLAFKKQARKLKRWHLMNQVKWGVAVGTLVTASVAIPITALALA</sequence>
<dbReference type="GO" id="GO:0016192">
    <property type="term" value="P:vesicle-mediated transport"/>
    <property type="evidence" value="ECO:0007669"/>
    <property type="project" value="InterPro"/>
</dbReference>
<comment type="caution">
    <text evidence="4">The sequence shown here is derived from an EMBL/GenBank/DDBJ whole genome shotgun (WGS) entry which is preliminary data.</text>
</comment>
<dbReference type="Pfam" id="PF00957">
    <property type="entry name" value="Synaptobrevin"/>
    <property type="match status" value="1"/>
</dbReference>
<evidence type="ECO:0000259" key="3">
    <source>
        <dbReference type="PROSITE" id="PS50892"/>
    </source>
</evidence>
<dbReference type="Proteomes" id="UP001230188">
    <property type="component" value="Unassembled WGS sequence"/>
</dbReference>
<evidence type="ECO:0000313" key="5">
    <source>
        <dbReference type="Proteomes" id="UP001230188"/>
    </source>
</evidence>
<dbReference type="CDD" id="cd15843">
    <property type="entry name" value="R-SNARE"/>
    <property type="match status" value="1"/>
</dbReference>
<dbReference type="SUPFAM" id="SSF58038">
    <property type="entry name" value="SNARE fusion complex"/>
    <property type="match status" value="1"/>
</dbReference>
<accession>A0AAD7UIY7</accession>
<keyword evidence="5" id="KW-1185">Reference proteome</keyword>
<dbReference type="GO" id="GO:0016020">
    <property type="term" value="C:membrane"/>
    <property type="evidence" value="ECO:0007669"/>
    <property type="project" value="InterPro"/>
</dbReference>
<dbReference type="InterPro" id="IPR001388">
    <property type="entry name" value="Synaptobrevin-like"/>
</dbReference>
<dbReference type="PANTHER" id="PTHR45701">
    <property type="entry name" value="SYNAPTOBREVIN FAMILY MEMBER"/>
    <property type="match status" value="1"/>
</dbReference>
<gene>
    <name evidence="4" type="ORF">CTAYLR_008394</name>
</gene>
<evidence type="ECO:0000313" key="4">
    <source>
        <dbReference type="EMBL" id="KAJ8606648.1"/>
    </source>
</evidence>
<dbReference type="InterPro" id="IPR016444">
    <property type="entry name" value="Synaptobrevin/VAMP"/>
</dbReference>
<evidence type="ECO:0000256" key="1">
    <source>
        <dbReference type="PROSITE-ProRule" id="PRU00290"/>
    </source>
</evidence>
<feature type="transmembrane region" description="Helical" evidence="2">
    <location>
        <begin position="252"/>
        <end position="273"/>
    </location>
</feature>
<reference evidence="4" key="1">
    <citation type="submission" date="2023-01" db="EMBL/GenBank/DDBJ databases">
        <title>Metagenome sequencing of chrysophaentin producing Chrysophaeum taylorii.</title>
        <authorList>
            <person name="Davison J."/>
            <person name="Bewley C."/>
        </authorList>
    </citation>
    <scope>NUCLEOTIDE SEQUENCE</scope>
    <source>
        <strain evidence="4">NIES-1699</strain>
    </source>
</reference>
<keyword evidence="2" id="KW-0812">Transmembrane</keyword>
<keyword evidence="2" id="KW-0472">Membrane</keyword>
<dbReference type="EMBL" id="JAQMWT010000262">
    <property type="protein sequence ID" value="KAJ8606648.1"/>
    <property type="molecule type" value="Genomic_DNA"/>
</dbReference>
<keyword evidence="2" id="KW-1133">Transmembrane helix</keyword>
<dbReference type="PROSITE" id="PS50892">
    <property type="entry name" value="V_SNARE"/>
    <property type="match status" value="1"/>
</dbReference>
<dbReference type="PRINTS" id="PR00219">
    <property type="entry name" value="SYNAPTOBREVN"/>
</dbReference>
<feature type="domain" description="V-SNARE coiled-coil homology" evidence="3">
    <location>
        <begin position="188"/>
        <end position="245"/>
    </location>
</feature>